<feature type="site" description="Interaction with DNA substrate" evidence="7">
    <location>
        <position position="261"/>
    </location>
</feature>
<feature type="binding site" evidence="6">
    <location>
        <position position="260"/>
    </location>
    <ligand>
        <name>Mg(2+)</name>
        <dbReference type="ChEBI" id="CHEBI:18420"/>
        <label>1</label>
    </ligand>
</feature>
<keyword evidence="6" id="KW-0464">Manganese</keyword>
<dbReference type="PROSITE" id="PS51435">
    <property type="entry name" value="AP_NUCLEASE_F1_4"/>
    <property type="match status" value="1"/>
</dbReference>
<dbReference type="NCBIfam" id="TIGR00633">
    <property type="entry name" value="xth"/>
    <property type="match status" value="1"/>
</dbReference>
<dbReference type="AlphaFoldDB" id="A0A2S0NEH6"/>
<dbReference type="PROSITE" id="PS00726">
    <property type="entry name" value="AP_NUCLEASE_F1_1"/>
    <property type="match status" value="1"/>
</dbReference>
<dbReference type="InterPro" id="IPR004808">
    <property type="entry name" value="AP_endonuc_1"/>
</dbReference>
<organism evidence="9 10">
    <name type="scientific">Phreatobacter cathodiphilus</name>
    <dbReference type="NCBI Taxonomy" id="1868589"/>
    <lineage>
        <taxon>Bacteria</taxon>
        <taxon>Pseudomonadati</taxon>
        <taxon>Pseudomonadota</taxon>
        <taxon>Alphaproteobacteria</taxon>
        <taxon>Hyphomicrobiales</taxon>
        <taxon>Phreatobacteraceae</taxon>
        <taxon>Phreatobacter</taxon>
    </lineage>
</organism>
<dbReference type="Gene3D" id="3.60.10.10">
    <property type="entry name" value="Endonuclease/exonuclease/phosphatase"/>
    <property type="match status" value="1"/>
</dbReference>
<feature type="binding site" evidence="6">
    <location>
        <position position="36"/>
    </location>
    <ligand>
        <name>Mg(2+)</name>
        <dbReference type="ChEBI" id="CHEBI:18420"/>
        <label>1</label>
    </ligand>
</feature>
<keyword evidence="3" id="KW-0378">Hydrolase</keyword>
<accession>A0A2S0NEH6</accession>
<dbReference type="GO" id="GO:0003677">
    <property type="term" value="F:DNA binding"/>
    <property type="evidence" value="ECO:0007669"/>
    <property type="project" value="InterPro"/>
</dbReference>
<gene>
    <name evidence="9" type="primary">xth</name>
    <name evidence="9" type="ORF">C6569_16735</name>
</gene>
<dbReference type="GO" id="GO:0006281">
    <property type="term" value="P:DNA repair"/>
    <property type="evidence" value="ECO:0007669"/>
    <property type="project" value="InterPro"/>
</dbReference>
<feature type="binding site" evidence="6">
    <location>
        <position position="9"/>
    </location>
    <ligand>
        <name>Mg(2+)</name>
        <dbReference type="ChEBI" id="CHEBI:18420"/>
        <label>1</label>
    </ligand>
</feature>
<evidence type="ECO:0000256" key="2">
    <source>
        <dbReference type="ARBA" id="ARBA00022723"/>
    </source>
</evidence>
<feature type="site" description="Important for catalytic activity" evidence="7">
    <location>
        <position position="231"/>
    </location>
</feature>
<dbReference type="SUPFAM" id="SSF56219">
    <property type="entry name" value="DNase I-like"/>
    <property type="match status" value="1"/>
</dbReference>
<dbReference type="GO" id="GO:0004519">
    <property type="term" value="F:endonuclease activity"/>
    <property type="evidence" value="ECO:0007669"/>
    <property type="project" value="InterPro"/>
</dbReference>
<evidence type="ECO:0000313" key="10">
    <source>
        <dbReference type="Proteomes" id="UP000237889"/>
    </source>
</evidence>
<evidence type="ECO:0000256" key="3">
    <source>
        <dbReference type="ARBA" id="ARBA00022801"/>
    </source>
</evidence>
<feature type="site" description="Transition state stabilizer" evidence="7">
    <location>
        <position position="159"/>
    </location>
</feature>
<feature type="active site" description="Proton acceptor" evidence="5">
    <location>
        <position position="261"/>
    </location>
</feature>
<dbReference type="NCBIfam" id="TIGR00195">
    <property type="entry name" value="exoDNase_III"/>
    <property type="match status" value="1"/>
</dbReference>
<feature type="binding site" evidence="6">
    <location>
        <position position="159"/>
    </location>
    <ligand>
        <name>Mg(2+)</name>
        <dbReference type="ChEBI" id="CHEBI:18420"/>
        <label>1</label>
    </ligand>
</feature>
<dbReference type="PANTHER" id="PTHR43250">
    <property type="entry name" value="EXODEOXYRIBONUCLEASE III"/>
    <property type="match status" value="1"/>
</dbReference>
<evidence type="ECO:0000256" key="5">
    <source>
        <dbReference type="PIRSR" id="PIRSR604808-1"/>
    </source>
</evidence>
<protein>
    <submittedName>
        <fullName evidence="9">Exodeoxyribonuclease III</fullName>
    </submittedName>
</protein>
<evidence type="ECO:0000259" key="8">
    <source>
        <dbReference type="Pfam" id="PF03372"/>
    </source>
</evidence>
<reference evidence="9 10" key="1">
    <citation type="submission" date="2018-03" db="EMBL/GenBank/DDBJ databases">
        <title>Genome sequencing of Phreatobacter sp.</title>
        <authorList>
            <person name="Kim S.-J."/>
            <person name="Heo J."/>
            <person name="Kwon S.-W."/>
        </authorList>
    </citation>
    <scope>NUCLEOTIDE SEQUENCE [LARGE SCALE GENOMIC DNA]</scope>
    <source>
        <strain evidence="9 10">S-12</strain>
    </source>
</reference>
<dbReference type="OrthoDB" id="9803914at2"/>
<feature type="binding site" evidence="6">
    <location>
        <position position="157"/>
    </location>
    <ligand>
        <name>Mg(2+)</name>
        <dbReference type="ChEBI" id="CHEBI:18420"/>
        <label>1</label>
    </ligand>
</feature>
<feature type="binding site" evidence="6">
    <location>
        <position position="261"/>
    </location>
    <ligand>
        <name>Mg(2+)</name>
        <dbReference type="ChEBI" id="CHEBI:18420"/>
        <label>1</label>
    </ligand>
</feature>
<dbReference type="Pfam" id="PF03372">
    <property type="entry name" value="Exo_endo_phos"/>
    <property type="match status" value="1"/>
</dbReference>
<evidence type="ECO:0000313" key="9">
    <source>
        <dbReference type="EMBL" id="AVO46570.1"/>
    </source>
</evidence>
<evidence type="ECO:0000256" key="1">
    <source>
        <dbReference type="ARBA" id="ARBA00007092"/>
    </source>
</evidence>
<keyword evidence="4 6" id="KW-0460">Magnesium</keyword>
<keyword evidence="2 6" id="KW-0479">Metal-binding</keyword>
<dbReference type="KEGG" id="phr:C6569_16735"/>
<dbReference type="GO" id="GO:0046872">
    <property type="term" value="F:metal ion binding"/>
    <property type="evidence" value="ECO:0007669"/>
    <property type="project" value="UniProtKB-KW"/>
</dbReference>
<feature type="active site" evidence="5">
    <location>
        <position position="111"/>
    </location>
</feature>
<keyword evidence="10" id="KW-1185">Reference proteome</keyword>
<dbReference type="Proteomes" id="UP000237889">
    <property type="component" value="Chromosome"/>
</dbReference>
<dbReference type="PANTHER" id="PTHR43250:SF2">
    <property type="entry name" value="EXODEOXYRIBONUCLEASE III"/>
    <property type="match status" value="1"/>
</dbReference>
<dbReference type="CDD" id="cd09086">
    <property type="entry name" value="ExoIII-like_AP-endo"/>
    <property type="match status" value="1"/>
</dbReference>
<dbReference type="InterPro" id="IPR005135">
    <property type="entry name" value="Endo/exonuclease/phosphatase"/>
</dbReference>
<evidence type="ECO:0000256" key="6">
    <source>
        <dbReference type="PIRSR" id="PIRSR604808-2"/>
    </source>
</evidence>
<name>A0A2S0NEH6_9HYPH</name>
<evidence type="ECO:0000256" key="4">
    <source>
        <dbReference type="ARBA" id="ARBA00022842"/>
    </source>
</evidence>
<dbReference type="EMBL" id="CP027668">
    <property type="protein sequence ID" value="AVO46570.1"/>
    <property type="molecule type" value="Genomic_DNA"/>
</dbReference>
<dbReference type="GO" id="GO:0008311">
    <property type="term" value="F:double-stranded DNA 3'-5' DNA exonuclease activity"/>
    <property type="evidence" value="ECO:0007669"/>
    <property type="project" value="InterPro"/>
</dbReference>
<dbReference type="RefSeq" id="WP_106749940.1">
    <property type="nucleotide sequence ID" value="NZ_CP027668.1"/>
</dbReference>
<comment type="similarity">
    <text evidence="1">Belongs to the DNA repair enzymes AP/ExoA family.</text>
</comment>
<dbReference type="InterPro" id="IPR036691">
    <property type="entry name" value="Endo/exonu/phosph_ase_sf"/>
</dbReference>
<proteinExistence type="inferred from homology"/>
<comment type="cofactor">
    <cofactor evidence="6">
        <name>Mg(2+)</name>
        <dbReference type="ChEBI" id="CHEBI:18420"/>
    </cofactor>
    <cofactor evidence="6">
        <name>Mn(2+)</name>
        <dbReference type="ChEBI" id="CHEBI:29035"/>
    </cofactor>
    <text evidence="6">Probably binds two magnesium or manganese ions per subunit.</text>
</comment>
<dbReference type="InterPro" id="IPR037493">
    <property type="entry name" value="ExoIII-like"/>
</dbReference>
<feature type="active site" description="Proton donor/acceptor" evidence="5">
    <location>
        <position position="157"/>
    </location>
</feature>
<feature type="domain" description="Endonuclease/exonuclease/phosphatase" evidence="8">
    <location>
        <begin position="6"/>
        <end position="261"/>
    </location>
</feature>
<evidence type="ECO:0000256" key="7">
    <source>
        <dbReference type="PIRSR" id="PIRSR604808-3"/>
    </source>
</evidence>
<dbReference type="InterPro" id="IPR020847">
    <property type="entry name" value="AP_endonuclease_F1_BS"/>
</dbReference>
<sequence length="270" mass="30142">MTLKIATWNINSVRLRIETVARFVAQHQPDVLCLQETKCMDGQFPLADVRRMGFEHVAIHGQKGYHGVAVFSRHGLVDIDRRAFCGKNDARHIAVTLADGPGAGVRIHNFYVPAGGDEPDPAVNEKFAHKLGFLDEMQAWDALRVGAGTAKTVLVGDLNIAPLEHDVWSSKQLTKVVSHTPLERRRLTEVANAGGWVDMMRALTPEPQKLYTWWSYRAADWAAADRGRRLDHVWLSPALAPAMRQVEILREARGWDRPSDHVPVIATLSP</sequence>